<evidence type="ECO:0000256" key="2">
    <source>
        <dbReference type="ARBA" id="ARBA00022454"/>
    </source>
</evidence>
<dbReference type="PROSITE" id="PS00108">
    <property type="entry name" value="PROTEIN_KINASE_ST"/>
    <property type="match status" value="1"/>
</dbReference>
<proteinExistence type="evidence at transcript level"/>
<dbReference type="InterPro" id="IPR015661">
    <property type="entry name" value="Bub1/Mad3"/>
</dbReference>
<feature type="non-terminal residue" evidence="7">
    <location>
        <position position="1"/>
    </location>
</feature>
<keyword evidence="7" id="KW-0808">Transferase</keyword>
<feature type="compositionally biased region" description="Low complexity" evidence="5">
    <location>
        <begin position="22"/>
        <end position="49"/>
    </location>
</feature>
<dbReference type="PANTHER" id="PTHR14030">
    <property type="entry name" value="MITOTIC CHECKPOINT SERINE/THREONINE-PROTEIN KINASE BUB1"/>
    <property type="match status" value="1"/>
</dbReference>
<organism evidence="7">
    <name type="scientific">Amblyomma aureolatum</name>
    <dbReference type="NCBI Taxonomy" id="187763"/>
    <lineage>
        <taxon>Eukaryota</taxon>
        <taxon>Metazoa</taxon>
        <taxon>Ecdysozoa</taxon>
        <taxon>Arthropoda</taxon>
        <taxon>Chelicerata</taxon>
        <taxon>Arachnida</taxon>
        <taxon>Acari</taxon>
        <taxon>Parasitiformes</taxon>
        <taxon>Ixodida</taxon>
        <taxon>Ixodoidea</taxon>
        <taxon>Ixodidae</taxon>
        <taxon>Amblyomminae</taxon>
        <taxon>Amblyomma</taxon>
    </lineage>
</organism>
<evidence type="ECO:0000256" key="5">
    <source>
        <dbReference type="SAM" id="MobiDB-lite"/>
    </source>
</evidence>
<comment type="subcellular location">
    <subcellularLocation>
        <location evidence="1">Chromosome</location>
        <location evidence="1">Centromere</location>
        <location evidence="1">Kinetochore</location>
    </subcellularLocation>
</comment>
<dbReference type="SMART" id="SM00220">
    <property type="entry name" value="S_TKc"/>
    <property type="match status" value="1"/>
</dbReference>
<dbReference type="SUPFAM" id="SSF56112">
    <property type="entry name" value="Protein kinase-like (PK-like)"/>
    <property type="match status" value="1"/>
</dbReference>
<protein>
    <submittedName>
        <fullName evidence="7">Putative mitotic checkpoint serine/threonine protein kinase bub1 and bubr1</fullName>
    </submittedName>
</protein>
<evidence type="ECO:0000313" key="7">
    <source>
        <dbReference type="EMBL" id="JAT94361.1"/>
    </source>
</evidence>
<evidence type="ECO:0000256" key="1">
    <source>
        <dbReference type="ARBA" id="ARBA00004629"/>
    </source>
</evidence>
<dbReference type="GO" id="GO:0005524">
    <property type="term" value="F:ATP binding"/>
    <property type="evidence" value="ECO:0007669"/>
    <property type="project" value="InterPro"/>
</dbReference>
<keyword evidence="3" id="KW-0995">Kinetochore</keyword>
<feature type="region of interest" description="Disordered" evidence="5">
    <location>
        <begin position="15"/>
        <end position="72"/>
    </location>
</feature>
<dbReference type="GO" id="GO:0000776">
    <property type="term" value="C:kinetochore"/>
    <property type="evidence" value="ECO:0007669"/>
    <property type="project" value="UniProtKB-KW"/>
</dbReference>
<dbReference type="EMBL" id="GFAC01004827">
    <property type="protein sequence ID" value="JAT94361.1"/>
    <property type="molecule type" value="mRNA"/>
</dbReference>
<dbReference type="GO" id="GO:0007094">
    <property type="term" value="P:mitotic spindle assembly checkpoint signaling"/>
    <property type="evidence" value="ECO:0007669"/>
    <property type="project" value="InterPro"/>
</dbReference>
<dbReference type="GO" id="GO:0004674">
    <property type="term" value="F:protein serine/threonine kinase activity"/>
    <property type="evidence" value="ECO:0007669"/>
    <property type="project" value="UniProtKB-KW"/>
</dbReference>
<dbReference type="InterPro" id="IPR008271">
    <property type="entry name" value="Ser/Thr_kinase_AS"/>
</dbReference>
<dbReference type="GO" id="GO:0005634">
    <property type="term" value="C:nucleus"/>
    <property type="evidence" value="ECO:0007669"/>
    <property type="project" value="TreeGrafter"/>
</dbReference>
<dbReference type="AlphaFoldDB" id="A0A1E1X5N1"/>
<evidence type="ECO:0000256" key="4">
    <source>
        <dbReference type="ARBA" id="ARBA00023328"/>
    </source>
</evidence>
<reference evidence="7" key="1">
    <citation type="journal article" date="2017" name="Front. Cell. Infect. Microbiol.">
        <title>The Distinct Transcriptional Response of the Midgut of Amblyomma sculptum and Amblyomma aureolatum Ticks to Rickettsia rickettsii Correlates to Their Differences in Susceptibility to Infection.</title>
        <authorList>
            <person name="Martins L.A."/>
            <person name="Galletti M.F.B.M."/>
            <person name="Ribeiro J.M."/>
            <person name="Fujita A."/>
            <person name="Costa F.B."/>
            <person name="Labruna M.B."/>
            <person name="Daffre S."/>
            <person name="Fogaca A.C."/>
        </authorList>
    </citation>
    <scope>NUCLEOTIDE SEQUENCE</scope>
</reference>
<dbReference type="Pfam" id="PF00069">
    <property type="entry name" value="Pkinase"/>
    <property type="match status" value="1"/>
</dbReference>
<dbReference type="GO" id="GO:0032991">
    <property type="term" value="C:protein-containing complex"/>
    <property type="evidence" value="ECO:0007669"/>
    <property type="project" value="UniProtKB-ARBA"/>
</dbReference>
<evidence type="ECO:0000256" key="3">
    <source>
        <dbReference type="ARBA" id="ARBA00022838"/>
    </source>
</evidence>
<keyword evidence="7" id="KW-0723">Serine/threonine-protein kinase</keyword>
<evidence type="ECO:0000259" key="6">
    <source>
        <dbReference type="PROSITE" id="PS50011"/>
    </source>
</evidence>
<keyword evidence="2" id="KW-0158">Chromosome</keyword>
<keyword evidence="4" id="KW-0137">Centromere</keyword>
<dbReference type="InterPro" id="IPR011009">
    <property type="entry name" value="Kinase-like_dom_sf"/>
</dbReference>
<feature type="domain" description="Protein kinase" evidence="6">
    <location>
        <begin position="159"/>
        <end position="470"/>
    </location>
</feature>
<keyword evidence="7" id="KW-0418">Kinase</keyword>
<dbReference type="PROSITE" id="PS50011">
    <property type="entry name" value="PROTEIN_KINASE_DOM"/>
    <property type="match status" value="1"/>
</dbReference>
<name>A0A1E1X5N1_9ACAR</name>
<accession>A0A1E1X5N1</accession>
<sequence length="470" mass="52261">RRRVSTVADLSTILECSKESKSGSSSSSGGSSCSSSSHHTGVGTLSTTSRPLTGGSSCLPAVREEQPDDDGEENQVFMATPAAATGAPTELPAPIQRENGTEGAVYDLASPDPFSQELRSLILSSWQPRESDKQLLFESARSRPILKAGTLVSLGGQDVKVLHHLATGAYARVYVAEVVNAEETYLDTDDSFQAPDHDKVVLKLNADSNSSWWEVYICCELRRRLAEAYSGTPLKCVVDLRMGCFFPKSAILVFPYCPYGTLLDVVGRYHKQGKRGMPECLVLYFALELFITLDLVHSCSIIHGDVKPDNVLITDFPSELDFLQRFMEHSVSCVQLIDFGRSIDMHQLPPGATFTQVVETDGFVCTEMRDGRPWTYQTDWFGLLGCLHVLLFAEYMEVEKLPNGAWGIQNKFKRYWQQDLWSRIFSTLLNIPSCAEKPDVTHFAIEIQQLLQDKSRAHNVVLEALRAKNF</sequence>
<dbReference type="InterPro" id="IPR000719">
    <property type="entry name" value="Prot_kinase_dom"/>
</dbReference>
<dbReference type="Gene3D" id="1.10.510.10">
    <property type="entry name" value="Transferase(Phosphotransferase) domain 1"/>
    <property type="match status" value="1"/>
</dbReference>
<dbReference type="GO" id="GO:0051754">
    <property type="term" value="P:meiotic sister chromatid cohesion, centromeric"/>
    <property type="evidence" value="ECO:0007669"/>
    <property type="project" value="TreeGrafter"/>
</dbReference>
<dbReference type="PANTHER" id="PTHR14030:SF4">
    <property type="entry name" value="BUB1 KINASE, ISOFORM A-RELATED"/>
    <property type="match status" value="1"/>
</dbReference>